<evidence type="ECO:0000256" key="1">
    <source>
        <dbReference type="ARBA" id="ARBA00023242"/>
    </source>
</evidence>
<proteinExistence type="predicted"/>
<accession>A0A6A7BA73</accession>
<dbReference type="GO" id="GO:0008270">
    <property type="term" value="F:zinc ion binding"/>
    <property type="evidence" value="ECO:0007669"/>
    <property type="project" value="InterPro"/>
</dbReference>
<dbReference type="Gene3D" id="4.10.240.10">
    <property type="entry name" value="Zn(2)-C6 fungal-type DNA-binding domain"/>
    <property type="match status" value="1"/>
</dbReference>
<dbReference type="Pfam" id="PF00172">
    <property type="entry name" value="Zn_clus"/>
    <property type="match status" value="1"/>
</dbReference>
<dbReference type="OrthoDB" id="3796677at2759"/>
<dbReference type="Proteomes" id="UP000799423">
    <property type="component" value="Unassembled WGS sequence"/>
</dbReference>
<dbReference type="PROSITE" id="PS00463">
    <property type="entry name" value="ZN2_CY6_FUNGAL_1"/>
    <property type="match status" value="1"/>
</dbReference>
<gene>
    <name evidence="3" type="ORF">T440DRAFT_467117</name>
</gene>
<sequence length="59" mass="6903">MATSIKGCWTCKDRKVSCDRTTPTCHRCTKAKRICGLDYEQRVSKFLELAHFIVRKRLL</sequence>
<name>A0A6A7BA73_9PLEO</name>
<dbReference type="GO" id="GO:0005634">
    <property type="term" value="C:nucleus"/>
    <property type="evidence" value="ECO:0007669"/>
    <property type="project" value="TreeGrafter"/>
</dbReference>
<dbReference type="SMART" id="SM00066">
    <property type="entry name" value="GAL4"/>
    <property type="match status" value="1"/>
</dbReference>
<keyword evidence="1" id="KW-0539">Nucleus</keyword>
<dbReference type="CDD" id="cd00067">
    <property type="entry name" value="GAL4"/>
    <property type="match status" value="1"/>
</dbReference>
<dbReference type="PANTHER" id="PTHR37534">
    <property type="entry name" value="TRANSCRIPTIONAL ACTIVATOR PROTEIN UGA3"/>
    <property type="match status" value="1"/>
</dbReference>
<dbReference type="AlphaFoldDB" id="A0A6A7BA73"/>
<dbReference type="GO" id="GO:0045944">
    <property type="term" value="P:positive regulation of transcription by RNA polymerase II"/>
    <property type="evidence" value="ECO:0007669"/>
    <property type="project" value="TreeGrafter"/>
</dbReference>
<feature type="domain" description="Zn(2)-C6 fungal-type" evidence="2">
    <location>
        <begin position="7"/>
        <end position="35"/>
    </location>
</feature>
<dbReference type="EMBL" id="MU006299">
    <property type="protein sequence ID" value="KAF2852436.1"/>
    <property type="molecule type" value="Genomic_DNA"/>
</dbReference>
<reference evidence="3" key="1">
    <citation type="submission" date="2020-01" db="EMBL/GenBank/DDBJ databases">
        <authorList>
            <consortium name="DOE Joint Genome Institute"/>
            <person name="Haridas S."/>
            <person name="Albert R."/>
            <person name="Binder M."/>
            <person name="Bloem J."/>
            <person name="Labutti K."/>
            <person name="Salamov A."/>
            <person name="Andreopoulos B."/>
            <person name="Baker S.E."/>
            <person name="Barry K."/>
            <person name="Bills G."/>
            <person name="Bluhm B.H."/>
            <person name="Cannon C."/>
            <person name="Castanera R."/>
            <person name="Culley D.E."/>
            <person name="Daum C."/>
            <person name="Ezra D."/>
            <person name="Gonzalez J.B."/>
            <person name="Henrissat B."/>
            <person name="Kuo A."/>
            <person name="Liang C."/>
            <person name="Lipzen A."/>
            <person name="Lutzoni F."/>
            <person name="Magnuson J."/>
            <person name="Mondo S."/>
            <person name="Nolan M."/>
            <person name="Ohm R."/>
            <person name="Pangilinan J."/>
            <person name="Park H.-J."/>
            <person name="Ramirez L."/>
            <person name="Alfaro M."/>
            <person name="Sun H."/>
            <person name="Tritt A."/>
            <person name="Yoshinaga Y."/>
            <person name="Zwiers L.-H."/>
            <person name="Turgeon B.G."/>
            <person name="Goodwin S.B."/>
            <person name="Spatafora J.W."/>
            <person name="Crous P.W."/>
            <person name="Grigoriev I.V."/>
        </authorList>
    </citation>
    <scope>NUCLEOTIDE SEQUENCE</scope>
    <source>
        <strain evidence="3">IPT5</strain>
    </source>
</reference>
<dbReference type="GO" id="GO:0000976">
    <property type="term" value="F:transcription cis-regulatory region binding"/>
    <property type="evidence" value="ECO:0007669"/>
    <property type="project" value="TreeGrafter"/>
</dbReference>
<evidence type="ECO:0000313" key="3">
    <source>
        <dbReference type="EMBL" id="KAF2852436.1"/>
    </source>
</evidence>
<dbReference type="SUPFAM" id="SSF57701">
    <property type="entry name" value="Zn2/Cys6 DNA-binding domain"/>
    <property type="match status" value="1"/>
</dbReference>
<dbReference type="GO" id="GO:0000981">
    <property type="term" value="F:DNA-binding transcription factor activity, RNA polymerase II-specific"/>
    <property type="evidence" value="ECO:0007669"/>
    <property type="project" value="InterPro"/>
</dbReference>
<dbReference type="PANTHER" id="PTHR37534:SF7">
    <property type="entry name" value="TRANSCRIPTIONAL ACTIVATOR PROTEIN UGA3"/>
    <property type="match status" value="1"/>
</dbReference>
<dbReference type="InterPro" id="IPR001138">
    <property type="entry name" value="Zn2Cys6_DnaBD"/>
</dbReference>
<evidence type="ECO:0000313" key="4">
    <source>
        <dbReference type="Proteomes" id="UP000799423"/>
    </source>
</evidence>
<dbReference type="InterPro" id="IPR036864">
    <property type="entry name" value="Zn2-C6_fun-type_DNA-bd_sf"/>
</dbReference>
<protein>
    <recommendedName>
        <fullName evidence="2">Zn(2)-C6 fungal-type domain-containing protein</fullName>
    </recommendedName>
</protein>
<evidence type="ECO:0000259" key="2">
    <source>
        <dbReference type="PROSITE" id="PS50048"/>
    </source>
</evidence>
<organism evidence="3 4">
    <name type="scientific">Plenodomus tracheiphilus IPT5</name>
    <dbReference type="NCBI Taxonomy" id="1408161"/>
    <lineage>
        <taxon>Eukaryota</taxon>
        <taxon>Fungi</taxon>
        <taxon>Dikarya</taxon>
        <taxon>Ascomycota</taxon>
        <taxon>Pezizomycotina</taxon>
        <taxon>Dothideomycetes</taxon>
        <taxon>Pleosporomycetidae</taxon>
        <taxon>Pleosporales</taxon>
        <taxon>Pleosporineae</taxon>
        <taxon>Leptosphaeriaceae</taxon>
        <taxon>Plenodomus</taxon>
    </lineage>
</organism>
<dbReference type="PROSITE" id="PS50048">
    <property type="entry name" value="ZN2_CY6_FUNGAL_2"/>
    <property type="match status" value="1"/>
</dbReference>
<keyword evidence="4" id="KW-1185">Reference proteome</keyword>